<name>A0ABY2GU86_9HYPO</name>
<proteinExistence type="predicted"/>
<dbReference type="GeneID" id="300580465"/>
<sequence length="120" mass="13807">MSRITINSQVQKAKTIEGQQKLQLTQGSVLVDVPFQALRARLSRTSLRMTLQRLNLRRERVISILSMHLSLAFCRSMSFHLMWLHDDWLDGIIVAKCSPVAHFLIFDILDLPREPHCGPD</sequence>
<reference evidence="1 2" key="1">
    <citation type="submission" date="2018-01" db="EMBL/GenBank/DDBJ databases">
        <title>Genome characterization of the sugarcane-associated fungus Trichoderma ghanense CCMA-1212 and their application in lignocelulose bioconversion.</title>
        <authorList>
            <person name="Steindorff A.S."/>
            <person name="Mendes T.D."/>
            <person name="Vilela E.S.D."/>
            <person name="Rodrigues D.S."/>
            <person name="Formighieri E.F."/>
            <person name="Melo I.S."/>
            <person name="Favaro L.C.L."/>
        </authorList>
    </citation>
    <scope>NUCLEOTIDE SEQUENCE [LARGE SCALE GENOMIC DNA]</scope>
    <source>
        <strain evidence="1 2">CCMA-1212</strain>
    </source>
</reference>
<protein>
    <submittedName>
        <fullName evidence="1">Uncharacterized protein</fullName>
    </submittedName>
</protein>
<gene>
    <name evidence="1" type="ORF">CCMA1212_008912</name>
</gene>
<dbReference type="EMBL" id="PPTA01000015">
    <property type="protein sequence ID" value="TFA99126.1"/>
    <property type="molecule type" value="Genomic_DNA"/>
</dbReference>
<dbReference type="Proteomes" id="UP001642720">
    <property type="component" value="Unassembled WGS sequence"/>
</dbReference>
<evidence type="ECO:0000313" key="1">
    <source>
        <dbReference type="EMBL" id="TFA99126.1"/>
    </source>
</evidence>
<dbReference type="RefSeq" id="XP_073555328.1">
    <property type="nucleotide sequence ID" value="XM_073706015.1"/>
</dbReference>
<comment type="caution">
    <text evidence="1">The sequence shown here is derived from an EMBL/GenBank/DDBJ whole genome shotgun (WGS) entry which is preliminary data.</text>
</comment>
<keyword evidence="2" id="KW-1185">Reference proteome</keyword>
<organism evidence="1 2">
    <name type="scientific">Trichoderma ghanense</name>
    <dbReference type="NCBI Taxonomy" id="65468"/>
    <lineage>
        <taxon>Eukaryota</taxon>
        <taxon>Fungi</taxon>
        <taxon>Dikarya</taxon>
        <taxon>Ascomycota</taxon>
        <taxon>Pezizomycotina</taxon>
        <taxon>Sordariomycetes</taxon>
        <taxon>Hypocreomycetidae</taxon>
        <taxon>Hypocreales</taxon>
        <taxon>Hypocreaceae</taxon>
        <taxon>Trichoderma</taxon>
    </lineage>
</organism>
<accession>A0ABY2GU86</accession>
<evidence type="ECO:0000313" key="2">
    <source>
        <dbReference type="Proteomes" id="UP001642720"/>
    </source>
</evidence>